<dbReference type="InterPro" id="IPR036038">
    <property type="entry name" value="Aminotransferase-like"/>
</dbReference>
<sequence length="269" mass="29154">MKPFGEIPPGPLLWRGPGEFVPATRPAGPGPPVADSWLVDEGRCRGIDEHRARFVRSVSMMDDHPPSVPSLTSGWANRFMDDVLAVLPRSGRWFPRVDRTGDELTLWIRPAPEPSSEVVLWGPGVPDPRTRPGVKGPDLPRLADLRRRAALAGAGEAVLVSPDGAVLEGALSTLLWWRGDVLCSPPRSDATLPGVTWRLLEGIAERRGVETRSENVPPVALEGLEVWSVSALHGIRAVTGWRGLDLNAGAAHQAPTWQAVLRELARPLP</sequence>
<proteinExistence type="predicted"/>
<gene>
    <name evidence="2" type="ORF">GCM10022223_59080</name>
</gene>
<dbReference type="Proteomes" id="UP001501074">
    <property type="component" value="Unassembled WGS sequence"/>
</dbReference>
<accession>A0ABP7AIM4</accession>
<dbReference type="Gene3D" id="3.20.10.10">
    <property type="entry name" value="D-amino Acid Aminotransferase, subunit A, domain 2"/>
    <property type="match status" value="1"/>
</dbReference>
<dbReference type="InterPro" id="IPR001544">
    <property type="entry name" value="Aminotrans_IV"/>
</dbReference>
<evidence type="ECO:0000256" key="1">
    <source>
        <dbReference type="SAM" id="MobiDB-lite"/>
    </source>
</evidence>
<comment type="caution">
    <text evidence="2">The sequence shown here is derived from an EMBL/GenBank/DDBJ whole genome shotgun (WGS) entry which is preliminary data.</text>
</comment>
<evidence type="ECO:0000313" key="2">
    <source>
        <dbReference type="EMBL" id="GAA3632932.1"/>
    </source>
</evidence>
<feature type="region of interest" description="Disordered" evidence="1">
    <location>
        <begin position="15"/>
        <end position="34"/>
    </location>
</feature>
<dbReference type="SUPFAM" id="SSF56752">
    <property type="entry name" value="D-aminoacid aminotransferase-like PLP-dependent enzymes"/>
    <property type="match status" value="1"/>
</dbReference>
<dbReference type="EMBL" id="BAAAZO010000011">
    <property type="protein sequence ID" value="GAA3632932.1"/>
    <property type="molecule type" value="Genomic_DNA"/>
</dbReference>
<reference evidence="3" key="1">
    <citation type="journal article" date="2019" name="Int. J. Syst. Evol. Microbiol.">
        <title>The Global Catalogue of Microorganisms (GCM) 10K type strain sequencing project: providing services to taxonomists for standard genome sequencing and annotation.</title>
        <authorList>
            <consortium name="The Broad Institute Genomics Platform"/>
            <consortium name="The Broad Institute Genome Sequencing Center for Infectious Disease"/>
            <person name="Wu L."/>
            <person name="Ma J."/>
        </authorList>
    </citation>
    <scope>NUCLEOTIDE SEQUENCE [LARGE SCALE GENOMIC DNA]</scope>
    <source>
        <strain evidence="3">JCM 16902</strain>
    </source>
</reference>
<protein>
    <recommendedName>
        <fullName evidence="4">Aminotransferase class IV</fullName>
    </recommendedName>
</protein>
<dbReference type="InterPro" id="IPR043132">
    <property type="entry name" value="BCAT-like_C"/>
</dbReference>
<evidence type="ECO:0000313" key="3">
    <source>
        <dbReference type="Proteomes" id="UP001501074"/>
    </source>
</evidence>
<organism evidence="2 3">
    <name type="scientific">Kineosporia mesophila</name>
    <dbReference type="NCBI Taxonomy" id="566012"/>
    <lineage>
        <taxon>Bacteria</taxon>
        <taxon>Bacillati</taxon>
        <taxon>Actinomycetota</taxon>
        <taxon>Actinomycetes</taxon>
        <taxon>Kineosporiales</taxon>
        <taxon>Kineosporiaceae</taxon>
        <taxon>Kineosporia</taxon>
    </lineage>
</organism>
<name>A0ABP7AIM4_9ACTN</name>
<keyword evidence="3" id="KW-1185">Reference proteome</keyword>
<dbReference type="RefSeq" id="WP_231483880.1">
    <property type="nucleotide sequence ID" value="NZ_BAAAZO010000011.1"/>
</dbReference>
<evidence type="ECO:0008006" key="4">
    <source>
        <dbReference type="Google" id="ProtNLM"/>
    </source>
</evidence>
<dbReference type="Pfam" id="PF01063">
    <property type="entry name" value="Aminotran_4"/>
    <property type="match status" value="1"/>
</dbReference>